<keyword evidence="2" id="KW-1185">Reference proteome</keyword>
<accession>A0ABR7WV97</accession>
<dbReference type="EMBL" id="JACWMY010000008">
    <property type="protein sequence ID" value="MBD1365482.1"/>
    <property type="molecule type" value="Genomic_DNA"/>
</dbReference>
<evidence type="ECO:0000313" key="2">
    <source>
        <dbReference type="Proteomes" id="UP000606600"/>
    </source>
</evidence>
<proteinExistence type="predicted"/>
<organism evidence="1 2">
    <name type="scientific">Mucilaginibacter pankratovii</name>
    <dbReference type="NCBI Taxonomy" id="2772110"/>
    <lineage>
        <taxon>Bacteria</taxon>
        <taxon>Pseudomonadati</taxon>
        <taxon>Bacteroidota</taxon>
        <taxon>Sphingobacteriia</taxon>
        <taxon>Sphingobacteriales</taxon>
        <taxon>Sphingobacteriaceae</taxon>
        <taxon>Mucilaginibacter</taxon>
    </lineage>
</organism>
<dbReference type="Proteomes" id="UP000606600">
    <property type="component" value="Unassembled WGS sequence"/>
</dbReference>
<gene>
    <name evidence="1" type="ORF">IDJ77_16830</name>
</gene>
<sequence>MKLLHLSLLIVTMLTGFNSFGQKKHNIKFIYYGPETKPVGTILISVEKAEKTIDKPFDAHFGSSVKTDMGTYNAISRFLKEKKYTASTVKPNYVYKVIDSDGFSLTVYPKDCPQFFHDLLYLIEANHLDRSVSKALE</sequence>
<dbReference type="RefSeq" id="WP_191190134.1">
    <property type="nucleotide sequence ID" value="NZ_JACWMY010000008.1"/>
</dbReference>
<evidence type="ECO:0000313" key="1">
    <source>
        <dbReference type="EMBL" id="MBD1365482.1"/>
    </source>
</evidence>
<reference evidence="1 2" key="1">
    <citation type="submission" date="2020-09" db="EMBL/GenBank/DDBJ databases">
        <title>Novel species of Mucilaginibacter isolated from a glacier on the Tibetan Plateau.</title>
        <authorList>
            <person name="Liu Q."/>
            <person name="Xin Y.-H."/>
        </authorList>
    </citation>
    <scope>NUCLEOTIDE SEQUENCE [LARGE SCALE GENOMIC DNA]</scope>
    <source>
        <strain evidence="1 2">ZT4R22</strain>
    </source>
</reference>
<name>A0ABR7WV97_9SPHI</name>
<comment type="caution">
    <text evidence="1">The sequence shown here is derived from an EMBL/GenBank/DDBJ whole genome shotgun (WGS) entry which is preliminary data.</text>
</comment>
<protein>
    <submittedName>
        <fullName evidence="1">Uncharacterized protein</fullName>
    </submittedName>
</protein>